<feature type="compositionally biased region" description="Acidic residues" evidence="1">
    <location>
        <begin position="573"/>
        <end position="590"/>
    </location>
</feature>
<feature type="compositionally biased region" description="Basic and acidic residues" evidence="1">
    <location>
        <begin position="605"/>
        <end position="615"/>
    </location>
</feature>
<reference evidence="3" key="1">
    <citation type="submission" date="2024-06" db="EMBL/GenBank/DDBJ databases">
        <title>Multi-omics analyses provide insights into the biosynthesis of the anticancer antibiotic pleurotin in Hohenbuehelia grisea.</title>
        <authorList>
            <person name="Weaver J.A."/>
            <person name="Alberti F."/>
        </authorList>
    </citation>
    <scope>NUCLEOTIDE SEQUENCE [LARGE SCALE GENOMIC DNA]</scope>
    <source>
        <strain evidence="3">T-177</strain>
    </source>
</reference>
<feature type="compositionally biased region" description="Pro residues" evidence="1">
    <location>
        <begin position="90"/>
        <end position="103"/>
    </location>
</feature>
<sequence length="1115" mass="118413">MNGKNPFGPSYAPQQPPLPANPPPPPGGQPDYSAYWAAAAQQHPPAGGAFNPQWGAPQPPRPPPEQSALYANYGYGNQQNSHWQRQQQQAPPPYQPPPPPPVHQPVLPAQPAYNPYQPTAGYHQPYVPQSAPPPAPVPPPQFQSPVAPQQQFFMQPPQHMQPQQQQHQPPRHHQSPQHPPAKRQRFDGPQHQQRPPPAQLQFQPPPPQPGGIGGYPGPGHGPTGPARGGFSPNLPMGPSRGGSQRGMGGQNRGGRGGSMNNRGSMGVRGRGGSMQFGGSGNQNRGGGNPGQLKGQHSRNNFGGGGNKDFGNRRGGGSFTGGSGAFPHQSNSFRGRQQQHANRGPRHEGSFTSRDSASSNAGKKDENKRTLTDFKITGLEIRDLGWSWGATSSDEAVLKQEEKEDPVGGASAKPDPGAEDGKTASVQQNSDKMGVPPSAGGSGLDAAGDAPTQPASQNSQTELPTAPGSTVSVFSSPPPSRMRIYFHTPVTADDSHPIPYNSASFTFGNGVSDSRKGKRKKLEDDDGDLEEGRAPPPPPQMGSGDDRSSVAGSVAPSVAETASEGDWLMAAIAEEGDGDTQPDLDAEGEDEIDEMHVGDIMEHHEGDFGHAEEHDGPSVVPDGAGAVGTEHLSAEHAPTVPVVDTAGPAASQGASASPSGAEGTGNDVVVPTLVSESSAPAAPVAEAPAEAAKVSSSETDVTVSASSAPIEKTDNQVGSHSQVPKPPSSTKSLQSVSQEPTLLDISTDMENVQDERPSHVNDLTDDSSHRHEHDHDHHEESTQAEHLPEPPASPTSNTLSASTVGDSSSQVASKPDSKDSNTPSANRLSIVYAGGNKRIVLDAEVVETFKLFRQEGRVEIVLNVAKNKDEELKGIILEGLSDKAYTPLPVFDAQTIADPVLPPFSKAQIPSQITLLVHLDTVRPLSEPKWVKSGDINDWLKSMFGRMFWVAGDAAEGWEKKITVADPDPPPTIWTVLEGWATNSQVGQANERQRFLKTHMTETDNVLEILLRLVRGERATPFSQSPQGISQSNISGPLLSALVPGSAHGQQQTHVSLAVLAVFRMAVEYAKKAVGDKGKDEVEERVGEIIRCLPQHLIYKSLEGIFKEWRVDKKGR</sequence>
<feature type="compositionally biased region" description="Basic and acidic residues" evidence="1">
    <location>
        <begin position="395"/>
        <end position="405"/>
    </location>
</feature>
<feature type="compositionally biased region" description="Polar residues" evidence="1">
    <location>
        <begin position="714"/>
        <end position="738"/>
    </location>
</feature>
<protein>
    <submittedName>
        <fullName evidence="2">Uncharacterized protein</fullName>
    </submittedName>
</protein>
<feature type="compositionally biased region" description="Pro residues" evidence="1">
    <location>
        <begin position="14"/>
        <end position="28"/>
    </location>
</feature>
<feature type="compositionally biased region" description="Polar residues" evidence="1">
    <location>
        <begin position="327"/>
        <end position="340"/>
    </location>
</feature>
<dbReference type="EMBL" id="JASNQZ010000012">
    <property type="protein sequence ID" value="KAL0949860.1"/>
    <property type="molecule type" value="Genomic_DNA"/>
</dbReference>
<feature type="compositionally biased region" description="Polar residues" evidence="1">
    <location>
        <begin position="793"/>
        <end position="811"/>
    </location>
</feature>
<feature type="compositionally biased region" description="Low complexity" evidence="1">
    <location>
        <begin position="645"/>
        <end position="660"/>
    </location>
</feature>
<evidence type="ECO:0000313" key="3">
    <source>
        <dbReference type="Proteomes" id="UP001556367"/>
    </source>
</evidence>
<feature type="compositionally biased region" description="Polar residues" evidence="1">
    <location>
        <begin position="500"/>
        <end position="511"/>
    </location>
</feature>
<gene>
    <name evidence="2" type="ORF">HGRIS_009893</name>
</gene>
<feature type="compositionally biased region" description="Low complexity" evidence="1">
    <location>
        <begin position="143"/>
        <end position="168"/>
    </location>
</feature>
<feature type="region of interest" description="Disordered" evidence="1">
    <location>
        <begin position="605"/>
        <end position="738"/>
    </location>
</feature>
<name>A0ABR3J312_9AGAR</name>
<accession>A0ABR3J312</accession>
<evidence type="ECO:0000313" key="2">
    <source>
        <dbReference type="EMBL" id="KAL0949860.1"/>
    </source>
</evidence>
<comment type="caution">
    <text evidence="2">The sequence shown here is derived from an EMBL/GenBank/DDBJ whole genome shotgun (WGS) entry which is preliminary data.</text>
</comment>
<feature type="region of interest" description="Disordered" evidence="1">
    <location>
        <begin position="750"/>
        <end position="824"/>
    </location>
</feature>
<keyword evidence="3" id="KW-1185">Reference proteome</keyword>
<feature type="region of interest" description="Disordered" evidence="1">
    <location>
        <begin position="1"/>
        <end position="590"/>
    </location>
</feature>
<evidence type="ECO:0000256" key="1">
    <source>
        <dbReference type="SAM" id="MobiDB-lite"/>
    </source>
</evidence>
<feature type="compositionally biased region" description="Polar residues" evidence="1">
    <location>
        <begin position="452"/>
        <end position="462"/>
    </location>
</feature>
<feature type="compositionally biased region" description="Gly residues" evidence="1">
    <location>
        <begin position="210"/>
        <end position="222"/>
    </location>
</feature>
<feature type="compositionally biased region" description="Polar residues" evidence="1">
    <location>
        <begin position="349"/>
        <end position="360"/>
    </location>
</feature>
<feature type="compositionally biased region" description="Gly residues" evidence="1">
    <location>
        <begin position="301"/>
        <end position="323"/>
    </location>
</feature>
<feature type="compositionally biased region" description="Low complexity" evidence="1">
    <location>
        <begin position="673"/>
        <end position="697"/>
    </location>
</feature>
<proteinExistence type="predicted"/>
<organism evidence="2 3">
    <name type="scientific">Hohenbuehelia grisea</name>
    <dbReference type="NCBI Taxonomy" id="104357"/>
    <lineage>
        <taxon>Eukaryota</taxon>
        <taxon>Fungi</taxon>
        <taxon>Dikarya</taxon>
        <taxon>Basidiomycota</taxon>
        <taxon>Agaricomycotina</taxon>
        <taxon>Agaricomycetes</taxon>
        <taxon>Agaricomycetidae</taxon>
        <taxon>Agaricales</taxon>
        <taxon>Pleurotineae</taxon>
        <taxon>Pleurotaceae</taxon>
        <taxon>Hohenbuehelia</taxon>
    </lineage>
</organism>
<feature type="compositionally biased region" description="Low complexity" evidence="1">
    <location>
        <begin position="37"/>
        <end position="56"/>
    </location>
</feature>
<feature type="compositionally biased region" description="Low complexity" evidence="1">
    <location>
        <begin position="78"/>
        <end position="89"/>
    </location>
</feature>
<feature type="compositionally biased region" description="Pro residues" evidence="1">
    <location>
        <begin position="130"/>
        <end position="142"/>
    </location>
</feature>
<feature type="compositionally biased region" description="Low complexity" evidence="1">
    <location>
        <begin position="548"/>
        <end position="558"/>
    </location>
</feature>
<feature type="compositionally biased region" description="Basic and acidic residues" evidence="1">
    <location>
        <begin position="361"/>
        <end position="371"/>
    </location>
</feature>
<dbReference type="Proteomes" id="UP001556367">
    <property type="component" value="Unassembled WGS sequence"/>
</dbReference>
<feature type="compositionally biased region" description="Pro residues" evidence="1">
    <location>
        <begin position="194"/>
        <end position="209"/>
    </location>
</feature>
<feature type="compositionally biased region" description="Basic residues" evidence="1">
    <location>
        <begin position="169"/>
        <end position="183"/>
    </location>
</feature>
<feature type="compositionally biased region" description="Gly residues" evidence="1">
    <location>
        <begin position="239"/>
        <end position="257"/>
    </location>
</feature>
<feature type="compositionally biased region" description="Basic and acidic residues" evidence="1">
    <location>
        <begin position="765"/>
        <end position="787"/>
    </location>
</feature>
<feature type="compositionally biased region" description="Gly residues" evidence="1">
    <location>
        <begin position="266"/>
        <end position="289"/>
    </location>
</feature>